<organism evidence="1 2">
    <name type="scientific">Campylobacter gastrosuis</name>
    <dbReference type="NCBI Taxonomy" id="2974576"/>
    <lineage>
        <taxon>Bacteria</taxon>
        <taxon>Pseudomonadati</taxon>
        <taxon>Campylobacterota</taxon>
        <taxon>Epsilonproteobacteria</taxon>
        <taxon>Campylobacterales</taxon>
        <taxon>Campylobacteraceae</taxon>
        <taxon>Campylobacter</taxon>
    </lineage>
</organism>
<dbReference type="RefSeq" id="WP_284937603.1">
    <property type="nucleotide sequence ID" value="NZ_JANURM010000005.1"/>
</dbReference>
<dbReference type="InterPro" id="IPR000760">
    <property type="entry name" value="Inositol_monophosphatase-like"/>
</dbReference>
<dbReference type="Gene3D" id="3.40.190.80">
    <property type="match status" value="1"/>
</dbReference>
<dbReference type="CDD" id="cd01638">
    <property type="entry name" value="CysQ"/>
    <property type="match status" value="1"/>
</dbReference>
<accession>A0ABT7HQ30</accession>
<reference evidence="1" key="1">
    <citation type="submission" date="2022-08" db="EMBL/GenBank/DDBJ databases">
        <authorList>
            <person name="Wang H."/>
        </authorList>
    </citation>
    <scope>NUCLEOTIDE SEQUENCE</scope>
    <source>
        <strain evidence="1">PS10</strain>
    </source>
</reference>
<dbReference type="InterPro" id="IPR020550">
    <property type="entry name" value="Inositol_monophosphatase_CS"/>
</dbReference>
<dbReference type="SUPFAM" id="SSF56655">
    <property type="entry name" value="Carbohydrate phosphatase"/>
    <property type="match status" value="1"/>
</dbReference>
<sequence length="252" mass="28020">MRDLLDLAKFSALQAGAEILKHYEKYDLFTKTDKSPLTSADLASNKKIFEILGKSGIKISSEEQILSEVCDEFWLVDPLDGTKEFIDKNGEFCVCIALIKHGTPVLGVIFIPCENALFYASENGAFRVDLNTQTSIKLGQNDEKIFYLSRRSAGAKSTALANHFGFKTQKIGSAIKFCRLVQNGGIYARFSPSYIWDNAAGDALVRFSGGAMISLKQKTAPTYDLTELKNPHFIALSHKFLVLKDEIFERLA</sequence>
<dbReference type="InterPro" id="IPR050725">
    <property type="entry name" value="CysQ/Inositol_MonoPase"/>
</dbReference>
<dbReference type="Proteomes" id="UP001173801">
    <property type="component" value="Unassembled WGS sequence"/>
</dbReference>
<dbReference type="Gene3D" id="3.30.540.10">
    <property type="entry name" value="Fructose-1,6-Bisphosphatase, subunit A, domain 1"/>
    <property type="match status" value="1"/>
</dbReference>
<gene>
    <name evidence="1" type="ORF">NYG85_06100</name>
</gene>
<protein>
    <submittedName>
        <fullName evidence="1">3'(2'),5'-bisphosphate nucleotidase CysQ</fullName>
    </submittedName>
</protein>
<reference evidence="1" key="2">
    <citation type="journal article" date="2023" name="Microorganisms">
        <title>Isolation and Genomic Characteristics of Cat-Borne Campylobacter felis sp. nov. and Sheep-Borne Campylobacter ovis sp. nov.</title>
        <authorList>
            <person name="Wang H."/>
            <person name="Li Y."/>
            <person name="Gu Y."/>
            <person name="Zhou G."/>
            <person name="Chen X."/>
            <person name="Zhang X."/>
            <person name="Shao Z."/>
            <person name="Zhang J."/>
            <person name="Zhang M."/>
        </authorList>
    </citation>
    <scope>NUCLEOTIDE SEQUENCE</scope>
    <source>
        <strain evidence="1">PS10</strain>
    </source>
</reference>
<dbReference type="PANTHER" id="PTHR43028">
    <property type="entry name" value="3'(2'),5'-BISPHOSPHATE NUCLEOTIDASE 1"/>
    <property type="match status" value="1"/>
</dbReference>
<keyword evidence="2" id="KW-1185">Reference proteome</keyword>
<dbReference type="PROSITE" id="PS00630">
    <property type="entry name" value="IMP_2"/>
    <property type="match status" value="1"/>
</dbReference>
<dbReference type="PANTHER" id="PTHR43028:SF5">
    <property type="entry name" value="3'(2'),5'-BISPHOSPHATE NUCLEOTIDASE 1"/>
    <property type="match status" value="1"/>
</dbReference>
<evidence type="ECO:0000313" key="1">
    <source>
        <dbReference type="EMBL" id="MDL0088945.1"/>
    </source>
</evidence>
<comment type="caution">
    <text evidence="1">The sequence shown here is derived from an EMBL/GenBank/DDBJ whole genome shotgun (WGS) entry which is preliminary data.</text>
</comment>
<evidence type="ECO:0000313" key="2">
    <source>
        <dbReference type="Proteomes" id="UP001173801"/>
    </source>
</evidence>
<proteinExistence type="predicted"/>
<dbReference type="Pfam" id="PF00459">
    <property type="entry name" value="Inositol_P"/>
    <property type="match status" value="1"/>
</dbReference>
<name>A0ABT7HQ30_9BACT</name>
<dbReference type="EMBL" id="JANURM010000005">
    <property type="protein sequence ID" value="MDL0088945.1"/>
    <property type="molecule type" value="Genomic_DNA"/>
</dbReference>